<dbReference type="EMBL" id="LR796848">
    <property type="protein sequence ID" value="CAB4169964.1"/>
    <property type="molecule type" value="Genomic_DNA"/>
</dbReference>
<evidence type="ECO:0000313" key="1">
    <source>
        <dbReference type="EMBL" id="CAB4169964.1"/>
    </source>
</evidence>
<dbReference type="EMBL" id="LR797390">
    <property type="protein sequence ID" value="CAB4212462.1"/>
    <property type="molecule type" value="Genomic_DNA"/>
</dbReference>
<evidence type="ECO:0000313" key="2">
    <source>
        <dbReference type="EMBL" id="CAB4182540.1"/>
    </source>
</evidence>
<sequence length="77" mass="8676">MEVNVIESYEIHINSEFDDITIKQDQEDKELVSIESAALNDCDGPMYLTIDEAREVAVQLLALVDHIEAHNETGSEE</sequence>
<dbReference type="EMBL" id="LR797266">
    <property type="protein sequence ID" value="CAB4197905.1"/>
    <property type="molecule type" value="Genomic_DNA"/>
</dbReference>
<protein>
    <submittedName>
        <fullName evidence="3">Uncharacterized protein</fullName>
    </submittedName>
</protein>
<dbReference type="EMBL" id="LR797043">
    <property type="protein sequence ID" value="CAB4182540.1"/>
    <property type="molecule type" value="Genomic_DNA"/>
</dbReference>
<gene>
    <name evidence="2" type="ORF">UFOVP1080_9</name>
    <name evidence="3" type="ORF">UFOVP1321_47</name>
    <name evidence="4" type="ORF">UFOVP1432_17</name>
    <name evidence="5" type="ORF">UFOVP1528_4</name>
    <name evidence="1" type="ORF">UFOVP905_22</name>
</gene>
<evidence type="ECO:0000313" key="4">
    <source>
        <dbReference type="EMBL" id="CAB4212462.1"/>
    </source>
</evidence>
<reference evidence="3" key="1">
    <citation type="submission" date="2020-05" db="EMBL/GenBank/DDBJ databases">
        <authorList>
            <person name="Chiriac C."/>
            <person name="Salcher M."/>
            <person name="Ghai R."/>
            <person name="Kavagutti S V."/>
        </authorList>
    </citation>
    <scope>NUCLEOTIDE SEQUENCE</scope>
</reference>
<organism evidence="3">
    <name type="scientific">uncultured Caudovirales phage</name>
    <dbReference type="NCBI Taxonomy" id="2100421"/>
    <lineage>
        <taxon>Viruses</taxon>
        <taxon>Duplodnaviria</taxon>
        <taxon>Heunggongvirae</taxon>
        <taxon>Uroviricota</taxon>
        <taxon>Caudoviricetes</taxon>
        <taxon>Peduoviridae</taxon>
        <taxon>Maltschvirus</taxon>
        <taxon>Maltschvirus maltsch</taxon>
    </lineage>
</organism>
<evidence type="ECO:0000313" key="3">
    <source>
        <dbReference type="EMBL" id="CAB4197905.1"/>
    </source>
</evidence>
<proteinExistence type="predicted"/>
<evidence type="ECO:0000313" key="5">
    <source>
        <dbReference type="EMBL" id="CAB5227123.1"/>
    </source>
</evidence>
<name>A0A6J5RZN7_9CAUD</name>
<dbReference type="EMBL" id="LR798375">
    <property type="protein sequence ID" value="CAB5227123.1"/>
    <property type="molecule type" value="Genomic_DNA"/>
</dbReference>
<accession>A0A6J5RZN7</accession>